<organism evidence="1 2">
    <name type="scientific">Abeliophyllum distichum</name>
    <dbReference type="NCBI Taxonomy" id="126358"/>
    <lineage>
        <taxon>Eukaryota</taxon>
        <taxon>Viridiplantae</taxon>
        <taxon>Streptophyta</taxon>
        <taxon>Embryophyta</taxon>
        <taxon>Tracheophyta</taxon>
        <taxon>Spermatophyta</taxon>
        <taxon>Magnoliopsida</taxon>
        <taxon>eudicotyledons</taxon>
        <taxon>Gunneridae</taxon>
        <taxon>Pentapetalae</taxon>
        <taxon>asterids</taxon>
        <taxon>lamiids</taxon>
        <taxon>Lamiales</taxon>
        <taxon>Oleaceae</taxon>
        <taxon>Forsythieae</taxon>
        <taxon>Abeliophyllum</taxon>
    </lineage>
</organism>
<proteinExistence type="predicted"/>
<dbReference type="Proteomes" id="UP001604336">
    <property type="component" value="Unassembled WGS sequence"/>
</dbReference>
<dbReference type="PANTHER" id="PTHR33601:SF21">
    <property type="entry name" value="PROTEIN LITTLE ZIPPER 1-LIKE"/>
    <property type="match status" value="1"/>
</dbReference>
<dbReference type="EMBL" id="JBFOLK010000004">
    <property type="protein sequence ID" value="KAL2516944.1"/>
    <property type="molecule type" value="Genomic_DNA"/>
</dbReference>
<evidence type="ECO:0000313" key="1">
    <source>
        <dbReference type="EMBL" id="KAL2516944.1"/>
    </source>
</evidence>
<name>A0ABD1TW37_9LAMI</name>
<dbReference type="InterPro" id="IPR039312">
    <property type="entry name" value="ZPR"/>
</dbReference>
<sequence length="105" mass="12676">MCICPTEWILSHNLQFSLQKRPKRSRVRIHNLARRKQCKEKIDTDMELKNLKLYMENISIIEENEKLRKQATLLHQENLALMSEFQTRFSKHDPINNDKSRNTMH</sequence>
<dbReference type="PANTHER" id="PTHR33601">
    <property type="entry name" value="PROTEIN LITTLE ZIPPER 4"/>
    <property type="match status" value="1"/>
</dbReference>
<comment type="caution">
    <text evidence="1">The sequence shown here is derived from an EMBL/GenBank/DDBJ whole genome shotgun (WGS) entry which is preliminary data.</text>
</comment>
<protein>
    <submittedName>
        <fullName evidence="1">Protein binding</fullName>
    </submittedName>
</protein>
<reference evidence="2" key="1">
    <citation type="submission" date="2024-07" db="EMBL/GenBank/DDBJ databases">
        <title>Two chromosome-level genome assemblies of Korean endemic species Abeliophyllum distichum and Forsythia ovata (Oleaceae).</title>
        <authorList>
            <person name="Jang H."/>
        </authorList>
    </citation>
    <scope>NUCLEOTIDE SEQUENCE [LARGE SCALE GENOMIC DNA]</scope>
</reference>
<dbReference type="AlphaFoldDB" id="A0ABD1TW37"/>
<gene>
    <name evidence="1" type="ORF">Adt_13191</name>
</gene>
<accession>A0ABD1TW37</accession>
<keyword evidence="2" id="KW-1185">Reference proteome</keyword>
<evidence type="ECO:0000313" key="2">
    <source>
        <dbReference type="Proteomes" id="UP001604336"/>
    </source>
</evidence>